<dbReference type="GO" id="GO:0008168">
    <property type="term" value="F:methyltransferase activity"/>
    <property type="evidence" value="ECO:0007669"/>
    <property type="project" value="UniProtKB-KW"/>
</dbReference>
<protein>
    <submittedName>
        <fullName evidence="6">Phospholipid methyltransferase</fullName>
    </submittedName>
</protein>
<dbReference type="GO" id="GO:0032259">
    <property type="term" value="P:methylation"/>
    <property type="evidence" value="ECO:0007669"/>
    <property type="project" value="UniProtKB-KW"/>
</dbReference>
<dbReference type="PANTHER" id="PTHR43847:SF1">
    <property type="entry name" value="BLL3993 PROTEIN"/>
    <property type="match status" value="1"/>
</dbReference>
<reference evidence="6 7" key="1">
    <citation type="submission" date="2018-03" db="EMBL/GenBank/DDBJ databases">
        <title>Genomic Encyclopedia of Archaeal and Bacterial Type Strains, Phase II (KMG-II): from individual species to whole genera.</title>
        <authorList>
            <person name="Goeker M."/>
        </authorList>
    </citation>
    <scope>NUCLEOTIDE SEQUENCE [LARGE SCALE GENOMIC DNA]</scope>
    <source>
        <strain evidence="6 7">DSM 24859</strain>
    </source>
</reference>
<evidence type="ECO:0000256" key="3">
    <source>
        <dbReference type="ARBA" id="ARBA00022989"/>
    </source>
</evidence>
<accession>A0A2P8HCE6</accession>
<keyword evidence="6" id="KW-0808">Transferase</keyword>
<dbReference type="PANTHER" id="PTHR43847">
    <property type="entry name" value="BLL3993 PROTEIN"/>
    <property type="match status" value="1"/>
</dbReference>
<keyword evidence="4 5" id="KW-0472">Membrane</keyword>
<evidence type="ECO:0000256" key="2">
    <source>
        <dbReference type="ARBA" id="ARBA00022692"/>
    </source>
</evidence>
<evidence type="ECO:0000313" key="6">
    <source>
        <dbReference type="EMBL" id="PSL43791.1"/>
    </source>
</evidence>
<feature type="transmembrane region" description="Helical" evidence="5">
    <location>
        <begin position="78"/>
        <end position="100"/>
    </location>
</feature>
<comment type="caution">
    <text evidence="6">The sequence shown here is derived from an EMBL/GenBank/DDBJ whole genome shotgun (WGS) entry which is preliminary data.</text>
</comment>
<dbReference type="InterPro" id="IPR007318">
    <property type="entry name" value="Phopholipid_MeTrfase"/>
</dbReference>
<proteinExistence type="predicted"/>
<dbReference type="AlphaFoldDB" id="A0A2P8HCE6"/>
<name>A0A2P8HCE6_CHINA</name>
<dbReference type="Proteomes" id="UP000240971">
    <property type="component" value="Unassembled WGS sequence"/>
</dbReference>
<dbReference type="GO" id="GO:0012505">
    <property type="term" value="C:endomembrane system"/>
    <property type="evidence" value="ECO:0007669"/>
    <property type="project" value="UniProtKB-SubCell"/>
</dbReference>
<evidence type="ECO:0000256" key="1">
    <source>
        <dbReference type="ARBA" id="ARBA00004127"/>
    </source>
</evidence>
<feature type="transmembrane region" description="Helical" evidence="5">
    <location>
        <begin position="39"/>
        <end position="58"/>
    </location>
</feature>
<dbReference type="InterPro" id="IPR052527">
    <property type="entry name" value="Metal_cation-efflux_comp"/>
</dbReference>
<dbReference type="EMBL" id="PYAW01000007">
    <property type="protein sequence ID" value="PSL43791.1"/>
    <property type="molecule type" value="Genomic_DNA"/>
</dbReference>
<dbReference type="Gene3D" id="1.20.120.1630">
    <property type="match status" value="1"/>
</dbReference>
<gene>
    <name evidence="6" type="ORF">CLV51_107102</name>
</gene>
<feature type="transmembrane region" description="Helical" evidence="5">
    <location>
        <begin position="6"/>
        <end position="23"/>
    </location>
</feature>
<keyword evidence="6" id="KW-0489">Methyltransferase</keyword>
<feature type="transmembrane region" description="Helical" evidence="5">
    <location>
        <begin position="138"/>
        <end position="155"/>
    </location>
</feature>
<dbReference type="PROSITE" id="PS50244">
    <property type="entry name" value="S5A_REDUCTASE"/>
    <property type="match status" value="1"/>
</dbReference>
<keyword evidence="3 5" id="KW-1133">Transmembrane helix</keyword>
<evidence type="ECO:0000256" key="4">
    <source>
        <dbReference type="ARBA" id="ARBA00023136"/>
    </source>
</evidence>
<dbReference type="RefSeq" id="WP_106530768.1">
    <property type="nucleotide sequence ID" value="NZ_PYAW01000007.1"/>
</dbReference>
<organism evidence="6 7">
    <name type="scientific">Chitinophaga niastensis</name>
    <dbReference type="NCBI Taxonomy" id="536980"/>
    <lineage>
        <taxon>Bacteria</taxon>
        <taxon>Pseudomonadati</taxon>
        <taxon>Bacteroidota</taxon>
        <taxon>Chitinophagia</taxon>
        <taxon>Chitinophagales</taxon>
        <taxon>Chitinophagaceae</taxon>
        <taxon>Chitinophaga</taxon>
    </lineage>
</organism>
<sequence length="187" mass="21628">MNWLSSVIYLVWFLSEILLHRILRGGDAADKKKQDRGSLAFIWIVIIVFINIAEILAYRTHHPIKEGILMNHIGLSVILLGMILRFVSIAQLGRLFTVVVTIRKDHKIKQDGIYSILRHPSYAGSLLSFLGFGLSTNNWLSLVTVFIPVFAVFIYRMNIEEKMLTAQFGEEYKDYMKHTSRVIPWIY</sequence>
<evidence type="ECO:0000313" key="7">
    <source>
        <dbReference type="Proteomes" id="UP000240971"/>
    </source>
</evidence>
<keyword evidence="2 5" id="KW-0812">Transmembrane</keyword>
<dbReference type="Pfam" id="PF04191">
    <property type="entry name" value="PEMT"/>
    <property type="match status" value="1"/>
</dbReference>
<dbReference type="OrthoDB" id="9809773at2"/>
<comment type="subcellular location">
    <subcellularLocation>
        <location evidence="1">Endomembrane system</location>
        <topology evidence="1">Multi-pass membrane protein</topology>
    </subcellularLocation>
</comment>
<keyword evidence="7" id="KW-1185">Reference proteome</keyword>
<evidence type="ECO:0000256" key="5">
    <source>
        <dbReference type="SAM" id="Phobius"/>
    </source>
</evidence>